<accession>A0ABS3RH42</accession>
<evidence type="ECO:0000259" key="3">
    <source>
        <dbReference type="SMART" id="SM00331"/>
    </source>
</evidence>
<dbReference type="EMBL" id="JAGEPF010000001">
    <property type="protein sequence ID" value="MBO2456052.1"/>
    <property type="molecule type" value="Genomic_DNA"/>
</dbReference>
<evidence type="ECO:0000313" key="4">
    <source>
        <dbReference type="EMBL" id="MBO2456052.1"/>
    </source>
</evidence>
<dbReference type="RefSeq" id="WP_208235656.1">
    <property type="nucleotide sequence ID" value="NZ_JAGEPF010000001.1"/>
</dbReference>
<reference evidence="4 5" key="1">
    <citation type="submission" date="2021-03" db="EMBL/GenBank/DDBJ databases">
        <title>Actinomadura violae sp. nov., isolated from lichen in Thailand.</title>
        <authorList>
            <person name="Kanchanasin P."/>
            <person name="Saeng-In P."/>
            <person name="Phongsopitanun W."/>
            <person name="Yuki M."/>
            <person name="Kudo T."/>
            <person name="Ohkuma M."/>
            <person name="Tanasupawat S."/>
        </authorList>
    </citation>
    <scope>NUCLEOTIDE SEQUENCE [LARGE SCALE GENOMIC DNA]</scope>
    <source>
        <strain evidence="4 5">LCR2-06</strain>
    </source>
</reference>
<feature type="region of interest" description="Disordered" evidence="2">
    <location>
        <begin position="73"/>
        <end position="95"/>
    </location>
</feature>
<comment type="caution">
    <text evidence="4">The sequence shown here is derived from an EMBL/GenBank/DDBJ whole genome shotgun (WGS) entry which is preliminary data.</text>
</comment>
<proteinExistence type="predicted"/>
<evidence type="ECO:0000256" key="2">
    <source>
        <dbReference type="SAM" id="MobiDB-lite"/>
    </source>
</evidence>
<dbReference type="Pfam" id="PF07228">
    <property type="entry name" value="SpoIIE"/>
    <property type="match status" value="1"/>
</dbReference>
<organism evidence="4 5">
    <name type="scientific">Actinomadura violacea</name>
    <dbReference type="NCBI Taxonomy" id="2819934"/>
    <lineage>
        <taxon>Bacteria</taxon>
        <taxon>Bacillati</taxon>
        <taxon>Actinomycetota</taxon>
        <taxon>Actinomycetes</taxon>
        <taxon>Streptosporangiales</taxon>
        <taxon>Thermomonosporaceae</taxon>
        <taxon>Actinomadura</taxon>
    </lineage>
</organism>
<dbReference type="PANTHER" id="PTHR43156">
    <property type="entry name" value="STAGE II SPORULATION PROTEIN E-RELATED"/>
    <property type="match status" value="1"/>
</dbReference>
<dbReference type="InterPro" id="IPR036457">
    <property type="entry name" value="PPM-type-like_dom_sf"/>
</dbReference>
<feature type="domain" description="PPM-type phosphatase" evidence="3">
    <location>
        <begin position="184"/>
        <end position="399"/>
    </location>
</feature>
<dbReference type="SMART" id="SM00331">
    <property type="entry name" value="PP2C_SIG"/>
    <property type="match status" value="1"/>
</dbReference>
<evidence type="ECO:0000256" key="1">
    <source>
        <dbReference type="ARBA" id="ARBA00022801"/>
    </source>
</evidence>
<keyword evidence="1" id="KW-0378">Hydrolase</keyword>
<dbReference type="InterPro" id="IPR052016">
    <property type="entry name" value="Bact_Sigma-Reg"/>
</dbReference>
<dbReference type="Proteomes" id="UP000680206">
    <property type="component" value="Unassembled WGS sequence"/>
</dbReference>
<dbReference type="PANTHER" id="PTHR43156:SF2">
    <property type="entry name" value="STAGE II SPORULATION PROTEIN E"/>
    <property type="match status" value="1"/>
</dbReference>
<dbReference type="InterPro" id="IPR001932">
    <property type="entry name" value="PPM-type_phosphatase-like_dom"/>
</dbReference>
<evidence type="ECO:0000313" key="5">
    <source>
        <dbReference type="Proteomes" id="UP000680206"/>
    </source>
</evidence>
<dbReference type="SUPFAM" id="SSF81606">
    <property type="entry name" value="PP2C-like"/>
    <property type="match status" value="1"/>
</dbReference>
<dbReference type="Gene3D" id="3.60.40.10">
    <property type="entry name" value="PPM-type phosphatase domain"/>
    <property type="match status" value="1"/>
</dbReference>
<protein>
    <submittedName>
        <fullName evidence="4">Serine/threonine-protein phosphatase</fullName>
    </submittedName>
</protein>
<sequence>MDSRSGPGDALTAFQKAIWSARPDELAGTATAELARRWPGARAEMLLIDYRQAYLVPVVPGLAEVFGRDADGEDVPMDNTGPGRAFAGQRPDRERSGRNGALLLHLPLTVQGERLGVLTVRVPGEPGAEEPEPAWLVPAAAALARAMKIAESATDLFRRIRRRTRLTVAAEMQWDLLPPLSRDTTGFHLAGQLEPAYAVWGDNFDWTSSADRLTLTVSNGMGTGTSAAALTHLAVSALRNARRSGADIAEQAVLADQSVYALHRGERSVGTLLMEFELATGRVRVVDAGSPKLYRMRGNLTEAIEFDEQLPLGMFGDSRYAVEEFAVEPGDRLVIVSDGVHAALSPDGEPYGAVALLQALRDTRLQQPPEAVRTLIRHYLAYYEGGEPSDDAVIVCIDWDGLPGPAPEPAAGPGPVSGEA</sequence>
<name>A0ABS3RH42_9ACTN</name>
<keyword evidence="5" id="KW-1185">Reference proteome</keyword>
<gene>
    <name evidence="4" type="ORF">J4709_00440</name>
</gene>